<sequence length="453" mass="48789">MIPEVATPAAEQPPNGLIQDSSMVWSSLGPSNADTPPPEEVNEEFFHASHLEPLAPVSAAEPPLVAVIGVGYVGLHLVTVFASKFDVLAYDVSKKRLETIADELSTYPSITLTSNPADLARATHFLVSVPTTLLPDKQIDTSFVRSALTTVGTYARPGATVVIESSVGVGMTRKLLGNLMRSRNLKAGMSPERVDPGRTDPPVHTIPKIISGLDDITPHSLSSIQQLYAQVFACVVPVSSPEVAEMTKLYENCQRMIGIAYANEMADACAARGIDAHEVARAAATKPFGYQPFQPSLGVGGHCIPVNPFYLLADNDFPLLRAATERMWARPGRVGDAAMRELCERRAAEPGSWASVLVVGLGFKPGQSVVSCSPGVALVKHLLQEWDVDVAYADPLVDEETVPFVPRLDVASEWNRECLESFDLIVVAVRQHGLDWGVLEELGEGTLVKWCCA</sequence>
<feature type="domain" description="UDP-glucose/GDP-mannose dehydrogenase C-terminal" evidence="6">
    <location>
        <begin position="357"/>
        <end position="449"/>
    </location>
</feature>
<keyword evidence="8" id="KW-1185">Reference proteome</keyword>
<proteinExistence type="inferred from homology"/>
<comment type="caution">
    <text evidence="7">The sequence shown here is derived from an EMBL/GenBank/DDBJ whole genome shotgun (WGS) entry which is preliminary data.</text>
</comment>
<dbReference type="InterPro" id="IPR014027">
    <property type="entry name" value="UDP-Glc/GDP-Man_DH_C"/>
</dbReference>
<evidence type="ECO:0000256" key="2">
    <source>
        <dbReference type="ARBA" id="ARBA00023002"/>
    </source>
</evidence>
<protein>
    <submittedName>
        <fullName evidence="7">UDP-glucose dehydrogenase</fullName>
    </submittedName>
</protein>
<dbReference type="InterPro" id="IPR008927">
    <property type="entry name" value="6-PGluconate_DH-like_C_sf"/>
</dbReference>
<dbReference type="InterPro" id="IPR028359">
    <property type="entry name" value="UDP_ManNAc/GlcNAc_DH"/>
</dbReference>
<dbReference type="NCBIfam" id="TIGR03026">
    <property type="entry name" value="NDP-sugDHase"/>
    <property type="match status" value="1"/>
</dbReference>
<evidence type="ECO:0000256" key="5">
    <source>
        <dbReference type="SAM" id="MobiDB-lite"/>
    </source>
</evidence>
<dbReference type="InterPro" id="IPR017476">
    <property type="entry name" value="UDP-Glc/GDP-Man"/>
</dbReference>
<dbReference type="Pfam" id="PF03721">
    <property type="entry name" value="UDPG_MGDP_dh_N"/>
    <property type="match status" value="1"/>
</dbReference>
<evidence type="ECO:0000313" key="8">
    <source>
        <dbReference type="Proteomes" id="UP000774617"/>
    </source>
</evidence>
<reference evidence="7 8" key="1">
    <citation type="journal article" date="2021" name="Nat. Commun.">
        <title>Genetic determinants of endophytism in the Arabidopsis root mycobiome.</title>
        <authorList>
            <person name="Mesny F."/>
            <person name="Miyauchi S."/>
            <person name="Thiergart T."/>
            <person name="Pickel B."/>
            <person name="Atanasova L."/>
            <person name="Karlsson M."/>
            <person name="Huettel B."/>
            <person name="Barry K.W."/>
            <person name="Haridas S."/>
            <person name="Chen C."/>
            <person name="Bauer D."/>
            <person name="Andreopoulos W."/>
            <person name="Pangilinan J."/>
            <person name="LaButti K."/>
            <person name="Riley R."/>
            <person name="Lipzen A."/>
            <person name="Clum A."/>
            <person name="Drula E."/>
            <person name="Henrissat B."/>
            <person name="Kohler A."/>
            <person name="Grigoriev I.V."/>
            <person name="Martin F.M."/>
            <person name="Hacquard S."/>
        </authorList>
    </citation>
    <scope>NUCLEOTIDE SEQUENCE [LARGE SCALE GENOMIC DNA]</scope>
    <source>
        <strain evidence="7 8">MPI-SDFR-AT-0080</strain>
    </source>
</reference>
<evidence type="ECO:0000259" key="6">
    <source>
        <dbReference type="SMART" id="SM00984"/>
    </source>
</evidence>
<keyword evidence="2" id="KW-0560">Oxidoreductase</keyword>
<feature type="region of interest" description="Disordered" evidence="5">
    <location>
        <begin position="1"/>
        <end position="21"/>
    </location>
</feature>
<dbReference type="Gene3D" id="3.40.50.720">
    <property type="entry name" value="NAD(P)-binding Rossmann-like Domain"/>
    <property type="match status" value="2"/>
</dbReference>
<name>A0ABQ8GQP9_9PEZI</name>
<dbReference type="PANTHER" id="PTHR43491">
    <property type="entry name" value="UDP-N-ACETYL-D-MANNOSAMINE DEHYDROGENASE"/>
    <property type="match status" value="1"/>
</dbReference>
<evidence type="ECO:0000256" key="1">
    <source>
        <dbReference type="ARBA" id="ARBA00006601"/>
    </source>
</evidence>
<dbReference type="PANTHER" id="PTHR43491:SF2">
    <property type="entry name" value="UDP-N-ACETYL-D-MANNOSAMINE DEHYDROGENASE"/>
    <property type="match status" value="1"/>
</dbReference>
<dbReference type="SUPFAM" id="SSF51735">
    <property type="entry name" value="NAD(P)-binding Rossmann-fold domains"/>
    <property type="match status" value="1"/>
</dbReference>
<dbReference type="SMART" id="SM00984">
    <property type="entry name" value="UDPG_MGDP_dh_C"/>
    <property type="match status" value="1"/>
</dbReference>
<evidence type="ECO:0000256" key="4">
    <source>
        <dbReference type="PIRNR" id="PIRNR000124"/>
    </source>
</evidence>
<evidence type="ECO:0000256" key="3">
    <source>
        <dbReference type="ARBA" id="ARBA00023027"/>
    </source>
</evidence>
<evidence type="ECO:0000313" key="7">
    <source>
        <dbReference type="EMBL" id="KAH7062515.1"/>
    </source>
</evidence>
<dbReference type="InterPro" id="IPR001732">
    <property type="entry name" value="UDP-Glc/GDP-Man_DH_N"/>
</dbReference>
<accession>A0ABQ8GQP9</accession>
<dbReference type="InterPro" id="IPR036291">
    <property type="entry name" value="NAD(P)-bd_dom_sf"/>
</dbReference>
<organism evidence="7 8">
    <name type="scientific">Macrophomina phaseolina</name>
    <dbReference type="NCBI Taxonomy" id="35725"/>
    <lineage>
        <taxon>Eukaryota</taxon>
        <taxon>Fungi</taxon>
        <taxon>Dikarya</taxon>
        <taxon>Ascomycota</taxon>
        <taxon>Pezizomycotina</taxon>
        <taxon>Dothideomycetes</taxon>
        <taxon>Dothideomycetes incertae sedis</taxon>
        <taxon>Botryosphaeriales</taxon>
        <taxon>Botryosphaeriaceae</taxon>
        <taxon>Macrophomina</taxon>
    </lineage>
</organism>
<dbReference type="SUPFAM" id="SSF48179">
    <property type="entry name" value="6-phosphogluconate dehydrogenase C-terminal domain-like"/>
    <property type="match status" value="1"/>
</dbReference>
<dbReference type="EMBL" id="JAGTJR010000003">
    <property type="protein sequence ID" value="KAH7062515.1"/>
    <property type="molecule type" value="Genomic_DNA"/>
</dbReference>
<keyword evidence="3" id="KW-0520">NAD</keyword>
<dbReference type="Proteomes" id="UP000774617">
    <property type="component" value="Unassembled WGS sequence"/>
</dbReference>
<dbReference type="InterPro" id="IPR036220">
    <property type="entry name" value="UDP-Glc/GDP-Man_DH_C_sf"/>
</dbReference>
<gene>
    <name evidence="7" type="ORF">B0J12DRAFT_240198</name>
</gene>
<dbReference type="PIRSF" id="PIRSF500136">
    <property type="entry name" value="UDP_ManNAc_DH"/>
    <property type="match status" value="1"/>
</dbReference>
<dbReference type="SUPFAM" id="SSF52413">
    <property type="entry name" value="UDP-glucose/GDP-mannose dehydrogenase C-terminal domain"/>
    <property type="match status" value="1"/>
</dbReference>
<dbReference type="Pfam" id="PF00984">
    <property type="entry name" value="UDPG_MGDP_dh"/>
    <property type="match status" value="1"/>
</dbReference>
<dbReference type="PIRSF" id="PIRSF000124">
    <property type="entry name" value="UDPglc_GDPman_dh"/>
    <property type="match status" value="1"/>
</dbReference>
<comment type="similarity">
    <text evidence="1 4">Belongs to the UDP-glucose/GDP-mannose dehydrogenase family.</text>
</comment>
<dbReference type="InterPro" id="IPR014026">
    <property type="entry name" value="UDP-Glc/GDP-Man_DH_dimer"/>
</dbReference>